<keyword evidence="2" id="KW-1185">Reference proteome</keyword>
<proteinExistence type="predicted"/>
<evidence type="ECO:0008006" key="3">
    <source>
        <dbReference type="Google" id="ProtNLM"/>
    </source>
</evidence>
<dbReference type="EMBL" id="JAHYBZ010000001">
    <property type="protein sequence ID" value="MBW6396991.1"/>
    <property type="molecule type" value="Genomic_DNA"/>
</dbReference>
<accession>A0ABS7A3W8</accession>
<dbReference type="InterPro" id="IPR029058">
    <property type="entry name" value="AB_hydrolase_fold"/>
</dbReference>
<comment type="caution">
    <text evidence="1">The sequence shown here is derived from an EMBL/GenBank/DDBJ whole genome shotgun (WGS) entry which is preliminary data.</text>
</comment>
<sequence length="265" mass="27873">MPALARAALPPGPSRIEIPERSSAAGILPLWLFRASGWVPGGRVLAVLHGAARDGDRYRDVWAPLAEAARALLVCPDFTRAGYPGEAYNEGRVQGPDPVFLALPRAVAAAREAAGDVGSRPFEAYGHSAGAQFLHRFLLLYGAPGAGRMVAANAGFYTMPTLDAAWPYGLGGVGDVAVMRSALTRPLTVLLGERDTDPNHRLLRRTSEAMAQGPHRFARGLAFFAAGRQAADSLGVRCAWNMAMVPGVAHSNAGMAPAAANVLWG</sequence>
<evidence type="ECO:0000313" key="1">
    <source>
        <dbReference type="EMBL" id="MBW6396991.1"/>
    </source>
</evidence>
<evidence type="ECO:0000313" key="2">
    <source>
        <dbReference type="Proteomes" id="UP001196565"/>
    </source>
</evidence>
<dbReference type="SUPFAM" id="SSF53474">
    <property type="entry name" value="alpha/beta-Hydrolases"/>
    <property type="match status" value="1"/>
</dbReference>
<dbReference type="Gene3D" id="3.40.50.1820">
    <property type="entry name" value="alpha/beta hydrolase"/>
    <property type="match status" value="1"/>
</dbReference>
<reference evidence="1 2" key="1">
    <citation type="submission" date="2021-07" db="EMBL/GenBank/DDBJ databases">
        <authorList>
            <person name="So Y."/>
        </authorList>
    </citation>
    <scope>NUCLEOTIDE SEQUENCE [LARGE SCALE GENOMIC DNA]</scope>
    <source>
        <strain evidence="1 2">HJA6</strain>
    </source>
</reference>
<organism evidence="1 2">
    <name type="scientific">Roseomonas alba</name>
    <dbReference type="NCBI Taxonomy" id="2846776"/>
    <lineage>
        <taxon>Bacteria</taxon>
        <taxon>Pseudomonadati</taxon>
        <taxon>Pseudomonadota</taxon>
        <taxon>Alphaproteobacteria</taxon>
        <taxon>Acetobacterales</taxon>
        <taxon>Roseomonadaceae</taxon>
        <taxon>Roseomonas</taxon>
    </lineage>
</organism>
<dbReference type="Proteomes" id="UP001196565">
    <property type="component" value="Unassembled WGS sequence"/>
</dbReference>
<name>A0ABS7A3W8_9PROT</name>
<gene>
    <name evidence="1" type="ORF">KPL78_03980</name>
</gene>
<protein>
    <recommendedName>
        <fullName evidence="3">Alpha/beta hydrolase</fullName>
    </recommendedName>
</protein>